<dbReference type="EMBL" id="JAAOIW010000002">
    <property type="protein sequence ID" value="NHN29564.1"/>
    <property type="molecule type" value="Genomic_DNA"/>
</dbReference>
<protein>
    <submittedName>
        <fullName evidence="1">Uncharacterized protein</fullName>
    </submittedName>
</protein>
<dbReference type="Proteomes" id="UP001165962">
    <property type="component" value="Unassembled WGS sequence"/>
</dbReference>
<evidence type="ECO:0000313" key="1">
    <source>
        <dbReference type="EMBL" id="NHN29564.1"/>
    </source>
</evidence>
<gene>
    <name evidence="1" type="ORF">G9U52_06920</name>
</gene>
<comment type="caution">
    <text evidence="1">The sequence shown here is derived from an EMBL/GenBank/DDBJ whole genome shotgun (WGS) entry which is preliminary data.</text>
</comment>
<proteinExistence type="predicted"/>
<keyword evidence="2" id="KW-1185">Reference proteome</keyword>
<reference evidence="1" key="1">
    <citation type="submission" date="2020-03" db="EMBL/GenBank/DDBJ databases">
        <title>Draft sequencing of Paenibacilllus sp. S3N08.</title>
        <authorList>
            <person name="Kim D.-U."/>
        </authorList>
    </citation>
    <scope>NUCLEOTIDE SEQUENCE</scope>
    <source>
        <strain evidence="1">S3N08</strain>
    </source>
</reference>
<accession>A0ABX0J005</accession>
<dbReference type="RefSeq" id="WP_166147639.1">
    <property type="nucleotide sequence ID" value="NZ_JAAOIW010000002.1"/>
</dbReference>
<organism evidence="1 2">
    <name type="scientific">Paenibacillus agricola</name>
    <dbReference type="NCBI Taxonomy" id="2716264"/>
    <lineage>
        <taxon>Bacteria</taxon>
        <taxon>Bacillati</taxon>
        <taxon>Bacillota</taxon>
        <taxon>Bacilli</taxon>
        <taxon>Bacillales</taxon>
        <taxon>Paenibacillaceae</taxon>
        <taxon>Paenibacillus</taxon>
    </lineage>
</organism>
<name>A0ABX0J005_9BACL</name>
<sequence>MVQKEKLFCLFEGLNERDQKAAYEFIQSLAHHSAEGQKIELYGKNYFVVHD</sequence>
<evidence type="ECO:0000313" key="2">
    <source>
        <dbReference type="Proteomes" id="UP001165962"/>
    </source>
</evidence>